<evidence type="ECO:0000256" key="7">
    <source>
        <dbReference type="ARBA" id="ARBA00022989"/>
    </source>
</evidence>
<organism evidence="13 15">
    <name type="scientific">Rhodotorula toruloides</name>
    <name type="common">Yeast</name>
    <name type="synonym">Rhodosporidium toruloides</name>
    <dbReference type="NCBI Taxonomy" id="5286"/>
    <lineage>
        <taxon>Eukaryota</taxon>
        <taxon>Fungi</taxon>
        <taxon>Dikarya</taxon>
        <taxon>Basidiomycota</taxon>
        <taxon>Pucciniomycotina</taxon>
        <taxon>Microbotryomycetes</taxon>
        <taxon>Sporidiobolales</taxon>
        <taxon>Sporidiobolaceae</taxon>
        <taxon>Rhodotorula</taxon>
    </lineage>
</organism>
<evidence type="ECO:0000256" key="3">
    <source>
        <dbReference type="ARBA" id="ARBA00008640"/>
    </source>
</evidence>
<dbReference type="InterPro" id="IPR032816">
    <property type="entry name" value="VTT_dom"/>
</dbReference>
<dbReference type="GO" id="GO:0016192">
    <property type="term" value="P:vesicle-mediated transport"/>
    <property type="evidence" value="ECO:0007669"/>
    <property type="project" value="TreeGrafter"/>
</dbReference>
<dbReference type="Pfam" id="PF09335">
    <property type="entry name" value="VTT_dom"/>
    <property type="match status" value="1"/>
</dbReference>
<evidence type="ECO:0000313" key="14">
    <source>
        <dbReference type="EMBL" id="PRQ72666.1"/>
    </source>
</evidence>
<dbReference type="Proteomes" id="UP000199069">
    <property type="component" value="Unassembled WGS sequence"/>
</dbReference>
<feature type="region of interest" description="Disordered" evidence="10">
    <location>
        <begin position="68"/>
        <end position="167"/>
    </location>
</feature>
<dbReference type="Proteomes" id="UP000239560">
    <property type="component" value="Unassembled WGS sequence"/>
</dbReference>
<dbReference type="AlphaFoldDB" id="A0A0K3CK63"/>
<feature type="compositionally biased region" description="Basic and acidic residues" evidence="10">
    <location>
        <begin position="452"/>
        <end position="463"/>
    </location>
</feature>
<keyword evidence="7 11" id="KW-1133">Transmembrane helix</keyword>
<dbReference type="OrthoDB" id="166803at2759"/>
<feature type="transmembrane region" description="Helical" evidence="11">
    <location>
        <begin position="201"/>
        <end position="221"/>
    </location>
</feature>
<proteinExistence type="inferred from homology"/>
<evidence type="ECO:0000256" key="10">
    <source>
        <dbReference type="SAM" id="MobiDB-lite"/>
    </source>
</evidence>
<feature type="compositionally biased region" description="Basic and acidic residues" evidence="10">
    <location>
        <begin position="81"/>
        <end position="90"/>
    </location>
</feature>
<feature type="domain" description="VTT" evidence="12">
    <location>
        <begin position="266"/>
        <end position="361"/>
    </location>
</feature>
<dbReference type="InterPro" id="IPR051076">
    <property type="entry name" value="Golgi_membrane_TVP38/TMEM64"/>
</dbReference>
<dbReference type="GO" id="GO:0000139">
    <property type="term" value="C:Golgi membrane"/>
    <property type="evidence" value="ECO:0007669"/>
    <property type="project" value="UniProtKB-SubCell"/>
</dbReference>
<evidence type="ECO:0000256" key="5">
    <source>
        <dbReference type="ARBA" id="ARBA00020673"/>
    </source>
</evidence>
<name>A0A0K3CK63_RHOTO</name>
<gene>
    <name evidence="13" type="primary">FGENESH: predicted gene_9.284</name>
    <name evidence="14" type="ORF">AAT19DRAFT_16590</name>
    <name evidence="13" type="ORF">BN2166_0049380</name>
</gene>
<protein>
    <recommendedName>
        <fullName evidence="4">Golgi apparatus membrane protein TVP38</fullName>
    </recommendedName>
    <alternativeName>
        <fullName evidence="5">Golgi apparatus membrane protein tvp38</fullName>
    </alternativeName>
</protein>
<evidence type="ECO:0000256" key="1">
    <source>
        <dbReference type="ARBA" id="ARBA00002978"/>
    </source>
</evidence>
<evidence type="ECO:0000313" key="13">
    <source>
        <dbReference type="EMBL" id="CTR09077.1"/>
    </source>
</evidence>
<feature type="transmembrane region" description="Helical" evidence="11">
    <location>
        <begin position="387"/>
        <end position="408"/>
    </location>
</feature>
<evidence type="ECO:0000256" key="2">
    <source>
        <dbReference type="ARBA" id="ARBA00004653"/>
    </source>
</evidence>
<keyword evidence="8" id="KW-0333">Golgi apparatus</keyword>
<evidence type="ECO:0000256" key="11">
    <source>
        <dbReference type="SAM" id="Phobius"/>
    </source>
</evidence>
<feature type="region of interest" description="Disordered" evidence="10">
    <location>
        <begin position="441"/>
        <end position="463"/>
    </location>
</feature>
<keyword evidence="6 11" id="KW-0812">Transmembrane</keyword>
<comment type="function">
    <text evidence="1">Golgi membrane protein involved in vesicular trafficking and spindle migration.</text>
</comment>
<dbReference type="EMBL" id="CWKI01000009">
    <property type="protein sequence ID" value="CTR09077.1"/>
    <property type="molecule type" value="Genomic_DNA"/>
</dbReference>
<feature type="region of interest" description="Disordered" evidence="10">
    <location>
        <begin position="1"/>
        <end position="24"/>
    </location>
</feature>
<reference evidence="14 16" key="2">
    <citation type="journal article" date="2018" name="Elife">
        <title>Functional genomics of lipid metabolism in the oleaginous yeast Rhodosporidium toruloides.</title>
        <authorList>
            <person name="Coradetti S.T."/>
            <person name="Pinel D."/>
            <person name="Geiselman G."/>
            <person name="Ito M."/>
            <person name="Mondo S."/>
            <person name="Reilly M.C."/>
            <person name="Cheng Y.F."/>
            <person name="Bauer S."/>
            <person name="Grigoriev I."/>
            <person name="Gladden J.M."/>
            <person name="Simmons B.A."/>
            <person name="Brem R."/>
            <person name="Arkin A.P."/>
            <person name="Skerker J.M."/>
        </authorList>
    </citation>
    <scope>NUCLEOTIDE SEQUENCE [LARGE SCALE GENOMIC DNA]</scope>
    <source>
        <strain evidence="14 16">NBRC 0880</strain>
    </source>
</reference>
<evidence type="ECO:0000256" key="6">
    <source>
        <dbReference type="ARBA" id="ARBA00022692"/>
    </source>
</evidence>
<evidence type="ECO:0000256" key="9">
    <source>
        <dbReference type="ARBA" id="ARBA00023136"/>
    </source>
</evidence>
<evidence type="ECO:0000313" key="16">
    <source>
        <dbReference type="Proteomes" id="UP000239560"/>
    </source>
</evidence>
<evidence type="ECO:0000259" key="12">
    <source>
        <dbReference type="Pfam" id="PF09335"/>
    </source>
</evidence>
<keyword evidence="15" id="KW-1185">Reference proteome</keyword>
<evidence type="ECO:0000313" key="15">
    <source>
        <dbReference type="Proteomes" id="UP000199069"/>
    </source>
</evidence>
<evidence type="ECO:0000256" key="4">
    <source>
        <dbReference type="ARBA" id="ARBA00013533"/>
    </source>
</evidence>
<evidence type="ECO:0000256" key="8">
    <source>
        <dbReference type="ARBA" id="ARBA00023034"/>
    </source>
</evidence>
<accession>A0A0K3CK63</accession>
<comment type="subcellular location">
    <subcellularLocation>
        <location evidence="2">Golgi apparatus membrane</location>
        <topology evidence="2">Multi-pass membrane protein</topology>
    </subcellularLocation>
</comment>
<sequence>MALTQAKLPAPLRLAATRQTPLSHREAHSQLRAFLSSDASSLLSGSGAVSRAALVRLVQGLADELDAPRPAAAAQEEDEVKADSADEDKKKQKKRRKSDKGGAEGSEKKKRRKFEEEDRDLVTTTPVGERQERDQPPSRSVPGHCTFASPSGNAPSASPPPRHLDPTSRWMDYARQALARSVEFSEKAVERYRKLGWKGKAMVWAWAGLHVLFGGLFWLIGPERIFAWFASLADDVRELPHGWLILSAIIVVTSVPPLIGYGTAQTLVGFAYGVTPGFYISAGSCLLGGAFAFVLCRKLVTLFAPFIQRDKTFAALSRAVRVKGLPLITLLRLCPFPYPYSNLFFASVESVKFSEFMLATLHVFIGHRTYLFADPASRHKMDSTTRWINGIFMVGGTILGIATSWYLYRLTMRYVSETTDIPEEDLEAGLLDDVDELLASAGGSAVPSDSEAGERVKEQRRMSTAEGRLVDDAEDDAVVRKAAVVQPGRPSADNWDGPDGFFDFDERAEAGRTVAGVEANGHDRRESVAWGLDAELDLMGDDEEQEQVKKRID</sequence>
<keyword evidence="9 11" id="KW-0472">Membrane</keyword>
<dbReference type="STRING" id="5286.A0A0K3CK63"/>
<dbReference type="OMA" id="SIMWICI"/>
<dbReference type="GO" id="GO:0000022">
    <property type="term" value="P:mitotic spindle elongation"/>
    <property type="evidence" value="ECO:0007669"/>
    <property type="project" value="TreeGrafter"/>
</dbReference>
<feature type="transmembrane region" description="Helical" evidence="11">
    <location>
        <begin position="276"/>
        <end position="295"/>
    </location>
</feature>
<dbReference type="PANTHER" id="PTHR47549">
    <property type="entry name" value="GOLGI APPARATUS MEMBRANE PROTEIN TVP38-RELATED"/>
    <property type="match status" value="1"/>
</dbReference>
<dbReference type="PANTHER" id="PTHR47549:SF1">
    <property type="entry name" value="GOLGI APPARATUS MEMBRANE PROTEIN TVP38"/>
    <property type="match status" value="1"/>
</dbReference>
<dbReference type="EMBL" id="LCTV02000009">
    <property type="protein sequence ID" value="PRQ72666.1"/>
    <property type="molecule type" value="Genomic_DNA"/>
</dbReference>
<feature type="transmembrane region" description="Helical" evidence="11">
    <location>
        <begin position="241"/>
        <end position="264"/>
    </location>
</feature>
<reference evidence="13 15" key="1">
    <citation type="submission" date="2015-07" db="EMBL/GenBank/DDBJ databases">
        <authorList>
            <person name="Cajimat M.N.B."/>
            <person name="Milazzo M.L."/>
            <person name="Fulhorst C.F."/>
        </authorList>
    </citation>
    <scope>NUCLEOTIDE SEQUENCE [LARGE SCALE GENOMIC DNA]</scope>
    <source>
        <strain evidence="13">Single colony</strain>
    </source>
</reference>
<comment type="similarity">
    <text evidence="3">Belongs to the TVP38/TMEM64 family.</text>
</comment>